<evidence type="ECO:0000256" key="10">
    <source>
        <dbReference type="RuleBase" id="RU364125"/>
    </source>
</evidence>
<evidence type="ECO:0000256" key="1">
    <source>
        <dbReference type="ARBA" id="ARBA00002254"/>
    </source>
</evidence>
<dbReference type="Pfam" id="PF03748">
    <property type="entry name" value="FliL"/>
    <property type="match status" value="1"/>
</dbReference>
<dbReference type="PANTHER" id="PTHR35091">
    <property type="entry name" value="FLAGELLAR PROTEIN FLIL"/>
    <property type="match status" value="1"/>
</dbReference>
<evidence type="ECO:0000256" key="6">
    <source>
        <dbReference type="ARBA" id="ARBA00022692"/>
    </source>
</evidence>
<evidence type="ECO:0000313" key="13">
    <source>
        <dbReference type="Proteomes" id="UP000317839"/>
    </source>
</evidence>
<protein>
    <recommendedName>
        <fullName evidence="10">Flagellar protein FliL</fullName>
    </recommendedName>
</protein>
<dbReference type="PANTHER" id="PTHR35091:SF5">
    <property type="entry name" value="FLAGELLAR PROTEIN FLIL"/>
    <property type="match status" value="1"/>
</dbReference>
<evidence type="ECO:0000256" key="11">
    <source>
        <dbReference type="SAM" id="SignalP"/>
    </source>
</evidence>
<evidence type="ECO:0000313" key="12">
    <source>
        <dbReference type="EMBL" id="TQV73816.1"/>
    </source>
</evidence>
<dbReference type="OrthoDB" id="7063251at2"/>
<dbReference type="GO" id="GO:0071978">
    <property type="term" value="P:bacterial-type flagellum-dependent swarming motility"/>
    <property type="evidence" value="ECO:0007669"/>
    <property type="project" value="TreeGrafter"/>
</dbReference>
<keyword evidence="4" id="KW-1003">Cell membrane</keyword>
<evidence type="ECO:0000256" key="9">
    <source>
        <dbReference type="ARBA" id="ARBA00023136"/>
    </source>
</evidence>
<dbReference type="Proteomes" id="UP000317839">
    <property type="component" value="Unassembled WGS sequence"/>
</dbReference>
<dbReference type="GO" id="GO:0006935">
    <property type="term" value="P:chemotaxis"/>
    <property type="evidence" value="ECO:0007669"/>
    <property type="project" value="UniProtKB-KW"/>
</dbReference>
<evidence type="ECO:0000256" key="7">
    <source>
        <dbReference type="ARBA" id="ARBA00022779"/>
    </source>
</evidence>
<evidence type="ECO:0000256" key="5">
    <source>
        <dbReference type="ARBA" id="ARBA00022500"/>
    </source>
</evidence>
<dbReference type="EMBL" id="VIKR01000003">
    <property type="protein sequence ID" value="TQV73816.1"/>
    <property type="molecule type" value="Genomic_DNA"/>
</dbReference>
<feature type="signal peptide" evidence="11">
    <location>
        <begin position="1"/>
        <end position="27"/>
    </location>
</feature>
<evidence type="ECO:0000256" key="3">
    <source>
        <dbReference type="ARBA" id="ARBA00008281"/>
    </source>
</evidence>
<evidence type="ECO:0000256" key="8">
    <source>
        <dbReference type="ARBA" id="ARBA00022989"/>
    </source>
</evidence>
<keyword evidence="11" id="KW-0732">Signal</keyword>
<keyword evidence="13" id="KW-1185">Reference proteome</keyword>
<reference evidence="12 13" key="1">
    <citation type="submission" date="2019-06" db="EMBL/GenBank/DDBJ databases">
        <title>Draft genome of Aliikangiella marina GYP-15.</title>
        <authorList>
            <person name="Wang G."/>
        </authorList>
    </citation>
    <scope>NUCLEOTIDE SEQUENCE [LARGE SCALE GENOMIC DNA]</scope>
    <source>
        <strain evidence="12 13">GYP-15</strain>
    </source>
</reference>
<evidence type="ECO:0000256" key="2">
    <source>
        <dbReference type="ARBA" id="ARBA00004162"/>
    </source>
</evidence>
<comment type="function">
    <text evidence="1 10">Controls the rotational direction of flagella during chemotaxis.</text>
</comment>
<sequence length="151" mass="17143">MHKDSLSHLFALLIAVCFSFAAFNASAAEESAENAEGTEEEAPKKPVKYYQIAPNIMTFYQNTGRKMGYIVVQVQLVVRGDEDWDIVDENLPLIQDALIDFFNRQQESVVRDLAQRDALRVQAKDIVAAALKEELGREVVENLLFTQYLFQ</sequence>
<proteinExistence type="inferred from homology"/>
<evidence type="ECO:0000256" key="4">
    <source>
        <dbReference type="ARBA" id="ARBA00022475"/>
    </source>
</evidence>
<dbReference type="GO" id="GO:0005886">
    <property type="term" value="C:plasma membrane"/>
    <property type="evidence" value="ECO:0007669"/>
    <property type="project" value="UniProtKB-SubCell"/>
</dbReference>
<keyword evidence="10" id="KW-0997">Cell inner membrane</keyword>
<organism evidence="12 13">
    <name type="scientific">Aliikangiella marina</name>
    <dbReference type="NCBI Taxonomy" id="1712262"/>
    <lineage>
        <taxon>Bacteria</taxon>
        <taxon>Pseudomonadati</taxon>
        <taxon>Pseudomonadota</taxon>
        <taxon>Gammaproteobacteria</taxon>
        <taxon>Oceanospirillales</taxon>
        <taxon>Pleioneaceae</taxon>
        <taxon>Aliikangiella</taxon>
    </lineage>
</organism>
<dbReference type="RefSeq" id="WP_142942524.1">
    <property type="nucleotide sequence ID" value="NZ_VIKR01000003.1"/>
</dbReference>
<dbReference type="InterPro" id="IPR005503">
    <property type="entry name" value="FliL"/>
</dbReference>
<keyword evidence="8" id="KW-1133">Transmembrane helix</keyword>
<comment type="subcellular location">
    <subcellularLocation>
        <location evidence="10">Cell inner membrane</location>
    </subcellularLocation>
    <subcellularLocation>
        <location evidence="2">Cell membrane</location>
        <topology evidence="2">Single-pass membrane protein</topology>
    </subcellularLocation>
</comment>
<comment type="caution">
    <text evidence="12">The sequence shown here is derived from an EMBL/GenBank/DDBJ whole genome shotgun (WGS) entry which is preliminary data.</text>
</comment>
<keyword evidence="5 10" id="KW-0145">Chemotaxis</keyword>
<dbReference type="GO" id="GO:0009425">
    <property type="term" value="C:bacterial-type flagellum basal body"/>
    <property type="evidence" value="ECO:0007669"/>
    <property type="project" value="InterPro"/>
</dbReference>
<keyword evidence="7 10" id="KW-0283">Flagellar rotation</keyword>
<gene>
    <name evidence="12" type="ORF">FLL45_13175</name>
</gene>
<keyword evidence="9 10" id="KW-0472">Membrane</keyword>
<comment type="similarity">
    <text evidence="3 10">Belongs to the FliL family.</text>
</comment>
<keyword evidence="6" id="KW-0812">Transmembrane</keyword>
<dbReference type="AlphaFoldDB" id="A0A545T9C2"/>
<feature type="chain" id="PRO_5021869454" description="Flagellar protein FliL" evidence="11">
    <location>
        <begin position="28"/>
        <end position="151"/>
    </location>
</feature>
<accession>A0A545T9C2</accession>
<name>A0A545T9C2_9GAMM</name>